<keyword evidence="1" id="KW-0677">Repeat</keyword>
<dbReference type="PANTHER" id="PTHR43215:SF14">
    <property type="entry name" value="RADIAL SPOKE HEAD 1 HOMOLOG"/>
    <property type="match status" value="1"/>
</dbReference>
<dbReference type="InterPro" id="IPR003409">
    <property type="entry name" value="MORN"/>
</dbReference>
<dbReference type="AlphaFoldDB" id="A0A6C0BT66"/>
<dbReference type="EMBL" id="MN739245">
    <property type="protein sequence ID" value="QHS95192.1"/>
    <property type="molecule type" value="Genomic_DNA"/>
</dbReference>
<proteinExistence type="predicted"/>
<accession>A0A6C0BT66</accession>
<keyword evidence="2" id="KW-0175">Coiled coil</keyword>
<dbReference type="Gene3D" id="2.20.110.10">
    <property type="entry name" value="Histone H3 K4-specific methyltransferase SET7/9 N-terminal domain"/>
    <property type="match status" value="1"/>
</dbReference>
<dbReference type="SMART" id="SM00698">
    <property type="entry name" value="MORN"/>
    <property type="match status" value="2"/>
</dbReference>
<protein>
    <recommendedName>
        <fullName evidence="4">MORN repeat protein</fullName>
    </recommendedName>
</protein>
<reference evidence="3" key="1">
    <citation type="journal article" date="2020" name="Nature">
        <title>Giant virus diversity and host interactions through global metagenomics.</title>
        <authorList>
            <person name="Schulz F."/>
            <person name="Roux S."/>
            <person name="Paez-Espino D."/>
            <person name="Jungbluth S."/>
            <person name="Walsh D.A."/>
            <person name="Denef V.J."/>
            <person name="McMahon K.D."/>
            <person name="Konstantinidis K.T."/>
            <person name="Eloe-Fadrosh E.A."/>
            <person name="Kyrpides N.C."/>
            <person name="Woyke T."/>
        </authorList>
    </citation>
    <scope>NUCLEOTIDE SEQUENCE</scope>
    <source>
        <strain evidence="3">GVMAG-M-3300018428-35</strain>
    </source>
</reference>
<dbReference type="PANTHER" id="PTHR43215">
    <property type="entry name" value="RADIAL SPOKE HEAD 1 HOMOLOG"/>
    <property type="match status" value="1"/>
</dbReference>
<dbReference type="Pfam" id="PF02493">
    <property type="entry name" value="MORN"/>
    <property type="match status" value="2"/>
</dbReference>
<sequence length="303" mass="35408">MEVIKAQPVHNLDDDDENYKISLDLVQVDRIYINIFNTKSGISFKTFIDKNSQWYNDNIYIYRDNFTQLYNILKKSLIENDKDLNYTIIENKEKIILKIIYNNDMFSFNLIIDIPRYISDKGELEDRINSLEYQVERLRNKLNNKTMKINSEKINNIEEIYNKYGHLVYKGQMKNGKPHGKGIKYFEDAEVIQYEGEFKNGLYDGYGILKYNSFGNTIDGRKSSSGDYVGNFCKGLMNGEIFNDNLNGTKYYTNYKMGIQDGLYKYINKDGSVYTSNYKDGIQYGEWKQVDKDGKIISSGVAK</sequence>
<name>A0A6C0BT66_9ZZZZ</name>
<feature type="coiled-coil region" evidence="2">
    <location>
        <begin position="121"/>
        <end position="155"/>
    </location>
</feature>
<evidence type="ECO:0000256" key="1">
    <source>
        <dbReference type="ARBA" id="ARBA00022737"/>
    </source>
</evidence>
<evidence type="ECO:0008006" key="4">
    <source>
        <dbReference type="Google" id="ProtNLM"/>
    </source>
</evidence>
<dbReference type="SUPFAM" id="SSF82185">
    <property type="entry name" value="Histone H3 K4-specific methyltransferase SET7/9 N-terminal domain"/>
    <property type="match status" value="1"/>
</dbReference>
<organism evidence="3">
    <name type="scientific">viral metagenome</name>
    <dbReference type="NCBI Taxonomy" id="1070528"/>
    <lineage>
        <taxon>unclassified sequences</taxon>
        <taxon>metagenomes</taxon>
        <taxon>organismal metagenomes</taxon>
    </lineage>
</organism>
<evidence type="ECO:0000313" key="3">
    <source>
        <dbReference type="EMBL" id="QHS95192.1"/>
    </source>
</evidence>
<evidence type="ECO:0000256" key="2">
    <source>
        <dbReference type="SAM" id="Coils"/>
    </source>
</evidence>